<keyword evidence="11 15" id="KW-0100">Branched-chain amino acid biosynthesis</keyword>
<dbReference type="Gene3D" id="3.40.50.1220">
    <property type="entry name" value="TPP-binding domain"/>
    <property type="match status" value="1"/>
</dbReference>
<dbReference type="InterPro" id="IPR029035">
    <property type="entry name" value="DHS-like_NAD/FAD-binding_dom"/>
</dbReference>
<dbReference type="InterPro" id="IPR012846">
    <property type="entry name" value="Acetolactate_synth_lsu"/>
</dbReference>
<keyword evidence="4 15" id="KW-0028">Amino-acid biosynthesis</keyword>
<evidence type="ECO:0000256" key="13">
    <source>
        <dbReference type="ARBA" id="ARBA00048738"/>
    </source>
</evidence>
<protein>
    <recommendedName>
        <fullName evidence="15">Acetolactate synthase</fullName>
        <ecNumber evidence="15">2.2.1.6</ecNumber>
    </recommendedName>
</protein>
<dbReference type="EC" id="2.2.1.6" evidence="15"/>
<dbReference type="GO" id="GO:0003984">
    <property type="term" value="F:acetolactate synthase activity"/>
    <property type="evidence" value="ECO:0007669"/>
    <property type="project" value="UniProtKB-EC"/>
</dbReference>
<reference evidence="19" key="1">
    <citation type="submission" date="2023-03" db="EMBL/GenBank/DDBJ databases">
        <authorList>
            <person name="Steffen K."/>
            <person name="Cardenas P."/>
        </authorList>
    </citation>
    <scope>NUCLEOTIDE SEQUENCE</scope>
</reference>
<dbReference type="NCBIfam" id="TIGR00118">
    <property type="entry name" value="acolac_lg"/>
    <property type="match status" value="1"/>
</dbReference>
<dbReference type="PANTHER" id="PTHR18968:SF13">
    <property type="entry name" value="ACETOLACTATE SYNTHASE CATALYTIC SUBUNIT, MITOCHONDRIAL"/>
    <property type="match status" value="1"/>
</dbReference>
<keyword evidence="5" id="KW-0285">Flavoprotein</keyword>
<dbReference type="Pfam" id="PF02776">
    <property type="entry name" value="TPP_enzyme_N"/>
    <property type="match status" value="1"/>
</dbReference>
<dbReference type="GO" id="GO:0030976">
    <property type="term" value="F:thiamine pyrophosphate binding"/>
    <property type="evidence" value="ECO:0007669"/>
    <property type="project" value="UniProtKB-UniRule"/>
</dbReference>
<dbReference type="GO" id="GO:0000287">
    <property type="term" value="F:magnesium ion binding"/>
    <property type="evidence" value="ECO:0007669"/>
    <property type="project" value="UniProtKB-UniRule"/>
</dbReference>
<comment type="pathway">
    <text evidence="2 15">Amino-acid biosynthesis; L-valine biosynthesis; L-valine from pyruvate: step 1/4.</text>
</comment>
<evidence type="ECO:0000256" key="15">
    <source>
        <dbReference type="RuleBase" id="RU003591"/>
    </source>
</evidence>
<evidence type="ECO:0000259" key="17">
    <source>
        <dbReference type="Pfam" id="PF02775"/>
    </source>
</evidence>
<feature type="domain" description="Thiamine pyrophosphate enzyme N-terminal TPP-binding" evidence="18">
    <location>
        <begin position="3"/>
        <end position="118"/>
    </location>
</feature>
<evidence type="ECO:0000256" key="10">
    <source>
        <dbReference type="ARBA" id="ARBA00023052"/>
    </source>
</evidence>
<proteinExistence type="inferred from homology"/>
<comment type="catalytic activity">
    <reaction evidence="13">
        <text>2-hydroxyoctadecanoyl-CoA = heptadecanal + formyl-CoA</text>
        <dbReference type="Rhea" id="RHEA:55196"/>
        <dbReference type="ChEBI" id="CHEBI:57376"/>
        <dbReference type="ChEBI" id="CHEBI:74116"/>
        <dbReference type="ChEBI" id="CHEBI:138631"/>
    </reaction>
    <physiologicalReaction direction="left-to-right" evidence="13">
        <dbReference type="Rhea" id="RHEA:55197"/>
    </physiologicalReaction>
</comment>
<comment type="similarity">
    <text evidence="3 15">Belongs to the TPP enzyme family.</text>
</comment>
<dbReference type="InterPro" id="IPR000399">
    <property type="entry name" value="TPP-bd_CS"/>
</dbReference>
<dbReference type="Pfam" id="PF00205">
    <property type="entry name" value="TPP_enzyme_M"/>
    <property type="match status" value="1"/>
</dbReference>
<comment type="catalytic activity">
    <reaction evidence="14">
        <text>(2R)-hydroxyhexadecanoyl-CoA = pentadecanal + formyl-CoA</text>
        <dbReference type="Rhea" id="RHEA:55212"/>
        <dbReference type="ChEBI" id="CHEBI:17302"/>
        <dbReference type="ChEBI" id="CHEBI:57376"/>
        <dbReference type="ChEBI" id="CHEBI:138654"/>
    </reaction>
    <physiologicalReaction direction="left-to-right" evidence="14">
        <dbReference type="Rhea" id="RHEA:55213"/>
    </physiologicalReaction>
</comment>
<dbReference type="FunFam" id="3.40.50.970:FF:000016">
    <property type="entry name" value="Acetolactate synthase"/>
    <property type="match status" value="1"/>
</dbReference>
<keyword evidence="7 15" id="KW-0479">Metal-binding</keyword>
<comment type="catalytic activity">
    <reaction evidence="12 15">
        <text>2 pyruvate + H(+) = (2S)-2-acetolactate + CO2</text>
        <dbReference type="Rhea" id="RHEA:25249"/>
        <dbReference type="ChEBI" id="CHEBI:15361"/>
        <dbReference type="ChEBI" id="CHEBI:15378"/>
        <dbReference type="ChEBI" id="CHEBI:16526"/>
        <dbReference type="ChEBI" id="CHEBI:58476"/>
        <dbReference type="EC" id="2.2.1.6"/>
    </reaction>
</comment>
<evidence type="ECO:0000256" key="14">
    <source>
        <dbReference type="ARBA" id="ARBA00048767"/>
    </source>
</evidence>
<evidence type="ECO:0000256" key="3">
    <source>
        <dbReference type="ARBA" id="ARBA00007812"/>
    </source>
</evidence>
<dbReference type="InterPro" id="IPR011766">
    <property type="entry name" value="TPP_enzyme_TPP-bd"/>
</dbReference>
<accession>A0AA35SJD7</accession>
<keyword evidence="20" id="KW-1185">Reference proteome</keyword>
<evidence type="ECO:0000256" key="12">
    <source>
        <dbReference type="ARBA" id="ARBA00048670"/>
    </source>
</evidence>
<dbReference type="AlphaFoldDB" id="A0AA35SJD7"/>
<dbReference type="SUPFAM" id="SSF52518">
    <property type="entry name" value="Thiamin diphosphate-binding fold (THDP-binding)"/>
    <property type="match status" value="2"/>
</dbReference>
<evidence type="ECO:0000313" key="20">
    <source>
        <dbReference type="Proteomes" id="UP001174909"/>
    </source>
</evidence>
<dbReference type="PANTHER" id="PTHR18968">
    <property type="entry name" value="THIAMINE PYROPHOSPHATE ENZYMES"/>
    <property type="match status" value="1"/>
</dbReference>
<name>A0AA35SJD7_GEOBA</name>
<dbReference type="InterPro" id="IPR039368">
    <property type="entry name" value="AHAS_TPP"/>
</dbReference>
<feature type="domain" description="Thiamine pyrophosphate enzyme TPP-binding" evidence="17">
    <location>
        <begin position="385"/>
        <end position="533"/>
    </location>
</feature>
<comment type="caution">
    <text evidence="19">The sequence shown here is derived from an EMBL/GenBank/DDBJ whole genome shotgun (WGS) entry which is preliminary data.</text>
</comment>
<dbReference type="GO" id="GO:0005948">
    <property type="term" value="C:acetolactate synthase complex"/>
    <property type="evidence" value="ECO:0007669"/>
    <property type="project" value="TreeGrafter"/>
</dbReference>
<evidence type="ECO:0000256" key="1">
    <source>
        <dbReference type="ARBA" id="ARBA00004974"/>
    </source>
</evidence>
<dbReference type="InterPro" id="IPR045229">
    <property type="entry name" value="TPP_enz"/>
</dbReference>
<dbReference type="GO" id="GO:0050660">
    <property type="term" value="F:flavin adenine dinucleotide binding"/>
    <property type="evidence" value="ECO:0007669"/>
    <property type="project" value="InterPro"/>
</dbReference>
<evidence type="ECO:0000256" key="6">
    <source>
        <dbReference type="ARBA" id="ARBA00022679"/>
    </source>
</evidence>
<gene>
    <name evidence="19" type="ORF">GBAR_LOCUS17378</name>
</gene>
<dbReference type="SUPFAM" id="SSF52467">
    <property type="entry name" value="DHS-like NAD/FAD-binding domain"/>
    <property type="match status" value="1"/>
</dbReference>
<evidence type="ECO:0000313" key="19">
    <source>
        <dbReference type="EMBL" id="CAI8030659.1"/>
    </source>
</evidence>
<evidence type="ECO:0000256" key="8">
    <source>
        <dbReference type="ARBA" id="ARBA00022827"/>
    </source>
</evidence>
<evidence type="ECO:0000259" key="16">
    <source>
        <dbReference type="Pfam" id="PF00205"/>
    </source>
</evidence>
<comment type="pathway">
    <text evidence="1 15">Amino-acid biosynthesis; L-isoleucine biosynthesis; L-isoleucine from 2-oxobutanoate: step 1/4.</text>
</comment>
<evidence type="ECO:0000256" key="7">
    <source>
        <dbReference type="ARBA" id="ARBA00022723"/>
    </source>
</evidence>
<feature type="domain" description="Thiamine pyrophosphate enzyme central" evidence="16">
    <location>
        <begin position="195"/>
        <end position="329"/>
    </location>
</feature>
<evidence type="ECO:0000256" key="11">
    <source>
        <dbReference type="ARBA" id="ARBA00023304"/>
    </source>
</evidence>
<dbReference type="FunFam" id="3.40.50.970:FF:000007">
    <property type="entry name" value="Acetolactate synthase"/>
    <property type="match status" value="1"/>
</dbReference>
<dbReference type="Proteomes" id="UP001174909">
    <property type="component" value="Unassembled WGS sequence"/>
</dbReference>
<keyword evidence="9 15" id="KW-0460">Magnesium</keyword>
<evidence type="ECO:0000256" key="4">
    <source>
        <dbReference type="ARBA" id="ARBA00022605"/>
    </source>
</evidence>
<dbReference type="PROSITE" id="PS00187">
    <property type="entry name" value="TPP_ENZYMES"/>
    <property type="match status" value="1"/>
</dbReference>
<evidence type="ECO:0000256" key="9">
    <source>
        <dbReference type="ARBA" id="ARBA00022842"/>
    </source>
</evidence>
<comment type="cofactor">
    <cofactor evidence="15">
        <name>Mg(2+)</name>
        <dbReference type="ChEBI" id="CHEBI:18420"/>
    </cofactor>
    <text evidence="15">Binds 1 Mg(2+) ion per subunit.</text>
</comment>
<dbReference type="EMBL" id="CASHTH010002488">
    <property type="protein sequence ID" value="CAI8030659.1"/>
    <property type="molecule type" value="Genomic_DNA"/>
</dbReference>
<dbReference type="FunFam" id="3.40.50.1220:FF:000008">
    <property type="entry name" value="Acetolactate synthase"/>
    <property type="match status" value="1"/>
</dbReference>
<evidence type="ECO:0000256" key="2">
    <source>
        <dbReference type="ARBA" id="ARBA00005025"/>
    </source>
</evidence>
<dbReference type="GO" id="GO:0009099">
    <property type="term" value="P:L-valine biosynthetic process"/>
    <property type="evidence" value="ECO:0007669"/>
    <property type="project" value="TreeGrafter"/>
</dbReference>
<comment type="cofactor">
    <cofactor evidence="15">
        <name>thiamine diphosphate</name>
        <dbReference type="ChEBI" id="CHEBI:58937"/>
    </cofactor>
    <text evidence="15">Binds 1 thiamine pyrophosphate per subunit.</text>
</comment>
<evidence type="ECO:0000256" key="5">
    <source>
        <dbReference type="ARBA" id="ARBA00022630"/>
    </source>
</evidence>
<dbReference type="CDD" id="cd02015">
    <property type="entry name" value="TPP_AHAS"/>
    <property type="match status" value="1"/>
</dbReference>
<dbReference type="InterPro" id="IPR029061">
    <property type="entry name" value="THDP-binding"/>
</dbReference>
<evidence type="ECO:0000259" key="18">
    <source>
        <dbReference type="Pfam" id="PF02776"/>
    </source>
</evidence>
<dbReference type="InterPro" id="IPR012000">
    <property type="entry name" value="Thiamin_PyroP_enz_cen_dom"/>
</dbReference>
<keyword evidence="6 15" id="KW-0808">Transferase</keyword>
<keyword evidence="8" id="KW-0274">FAD</keyword>
<dbReference type="CDD" id="cd07035">
    <property type="entry name" value="TPP_PYR_POX_like"/>
    <property type="match status" value="1"/>
</dbReference>
<dbReference type="Gene3D" id="3.40.50.970">
    <property type="match status" value="2"/>
</dbReference>
<dbReference type="InterPro" id="IPR012001">
    <property type="entry name" value="Thiamin_PyroP_enz_TPP-bd_dom"/>
</dbReference>
<dbReference type="Pfam" id="PF02775">
    <property type="entry name" value="TPP_enzyme_C"/>
    <property type="match status" value="1"/>
</dbReference>
<sequence length="565" mass="60907">MEMTGAEIICESLLREGVDTIFGLPGGAVLPFYGALSGYPKLRHILVRHEQAAAMAADGYARATGKVGVCSATSGPGATNLVTGLMAAQMDSVPIVCITGQVPRAAIGRDAFQETDITGITLPVTKHNYLVMDVRDIAPAIKEAFYIARTGRPGPVLIDVPKDVLAGEKIEFEWPAEVDLPGYNPPGEPDARQVRVAAHLINQAERPVILAGHGVLISRAWDELRELAEKAQIPVITTLLGIGAMSTEHVLNMGMPGMHGMAYASLAIDRSDLVIALGARFDDRVTGRLSDFAPGAKIIHVDVDATEFNKNIVADAPVLGDLKDSLRALIPMVQPNVHLDWIKETDTLRAEHPSLFIRKSDVLLPQQVMKQISDETNGEAIIVTGVGQHQMWAAQHYGYKEPNSLITSGGSGAMGFEVPAALGAKVGRPEKTVWSIAGDGGFQMTLCDLATAVENKIDVKYAILNNGSLGMVRQWQDFFYDKDFFATIYSGNPDFVKLAEAYGIRGIRVTKQEDVAGAIQEAMETPGPVVVDFVVKEDEFVYPMIPAGESVHEMLEEPEAESIIS</sequence>
<organism evidence="19 20">
    <name type="scientific">Geodia barretti</name>
    <name type="common">Barrett's horny sponge</name>
    <dbReference type="NCBI Taxonomy" id="519541"/>
    <lineage>
        <taxon>Eukaryota</taxon>
        <taxon>Metazoa</taxon>
        <taxon>Porifera</taxon>
        <taxon>Demospongiae</taxon>
        <taxon>Heteroscleromorpha</taxon>
        <taxon>Tetractinellida</taxon>
        <taxon>Astrophorina</taxon>
        <taxon>Geodiidae</taxon>
        <taxon>Geodia</taxon>
    </lineage>
</organism>
<dbReference type="GO" id="GO:0009097">
    <property type="term" value="P:isoleucine biosynthetic process"/>
    <property type="evidence" value="ECO:0007669"/>
    <property type="project" value="TreeGrafter"/>
</dbReference>
<keyword evidence="10 15" id="KW-0786">Thiamine pyrophosphate</keyword>